<sequence length="219" mass="25287">MKKARYEPPELGLTLRGFYDGLFSGHHTNTMIASPQHPYFTADEYLQLEEESPVKHEYIDGQIYAMAGASDPHVTIAGNLFALLHSHVRGSGCRVYISDMKARIESLNRFYYPDVMVTCDSRDQETPTYKRFPTLIVEVLSDSTEAFDRGDKFADYQELHSLREYVLINTKRQRVEVFRRNDEGLWVLQSYTPEQTSFRLDSIDFEGTLDALYEDVVFG</sequence>
<evidence type="ECO:0000259" key="1">
    <source>
        <dbReference type="Pfam" id="PF05685"/>
    </source>
</evidence>
<dbReference type="KEGG" id="mic:Mic7113_1495"/>
<dbReference type="InterPro" id="IPR011335">
    <property type="entry name" value="Restrct_endonuc-II-like"/>
</dbReference>
<dbReference type="PANTHER" id="PTHR36558:SF1">
    <property type="entry name" value="RESTRICTION ENDONUCLEASE DOMAIN-CONTAINING PROTEIN-RELATED"/>
    <property type="match status" value="1"/>
</dbReference>
<feature type="domain" description="Putative restriction endonuclease" evidence="1">
    <location>
        <begin position="43"/>
        <end position="201"/>
    </location>
</feature>
<dbReference type="eggNOG" id="COG4636">
    <property type="taxonomic scope" value="Bacteria"/>
</dbReference>
<dbReference type="Proteomes" id="UP000010471">
    <property type="component" value="Chromosome"/>
</dbReference>
<proteinExistence type="predicted"/>
<dbReference type="EMBL" id="CP003630">
    <property type="protein sequence ID" value="AFZ17371.1"/>
    <property type="molecule type" value="Genomic_DNA"/>
</dbReference>
<gene>
    <name evidence="2" type="ORF">Mic7113_1495</name>
</gene>
<dbReference type="AlphaFoldDB" id="K9WC35"/>
<dbReference type="HOGENOM" id="CLU_076312_6_2_3"/>
<dbReference type="PANTHER" id="PTHR36558">
    <property type="entry name" value="GLR1098 PROTEIN"/>
    <property type="match status" value="1"/>
</dbReference>
<accession>K9WC35</accession>
<dbReference type="SUPFAM" id="SSF52980">
    <property type="entry name" value="Restriction endonuclease-like"/>
    <property type="match status" value="1"/>
</dbReference>
<dbReference type="InterPro" id="IPR008538">
    <property type="entry name" value="Uma2"/>
</dbReference>
<evidence type="ECO:0000313" key="3">
    <source>
        <dbReference type="Proteomes" id="UP000010471"/>
    </source>
</evidence>
<dbReference type="Gene3D" id="3.90.1570.10">
    <property type="entry name" value="tt1808, chain A"/>
    <property type="match status" value="1"/>
</dbReference>
<evidence type="ECO:0000313" key="2">
    <source>
        <dbReference type="EMBL" id="AFZ17371.1"/>
    </source>
</evidence>
<protein>
    <recommendedName>
        <fullName evidence="1">Putative restriction endonuclease domain-containing protein</fullName>
    </recommendedName>
</protein>
<dbReference type="CDD" id="cd06260">
    <property type="entry name" value="DUF820-like"/>
    <property type="match status" value="1"/>
</dbReference>
<keyword evidence="3" id="KW-1185">Reference proteome</keyword>
<reference evidence="2 3" key="1">
    <citation type="submission" date="2012-06" db="EMBL/GenBank/DDBJ databases">
        <title>Finished chromosome of genome of Microcoleus sp. PCC 7113.</title>
        <authorList>
            <consortium name="US DOE Joint Genome Institute"/>
            <person name="Gugger M."/>
            <person name="Coursin T."/>
            <person name="Rippka R."/>
            <person name="Tandeau De Marsac N."/>
            <person name="Huntemann M."/>
            <person name="Wei C.-L."/>
            <person name="Han J."/>
            <person name="Detter J.C."/>
            <person name="Han C."/>
            <person name="Tapia R."/>
            <person name="Chen A."/>
            <person name="Kyrpides N."/>
            <person name="Mavromatis K."/>
            <person name="Markowitz V."/>
            <person name="Szeto E."/>
            <person name="Ivanova N."/>
            <person name="Pagani I."/>
            <person name="Pati A."/>
            <person name="Goodwin L."/>
            <person name="Nordberg H.P."/>
            <person name="Cantor M.N."/>
            <person name="Hua S.X."/>
            <person name="Woyke T."/>
            <person name="Kerfeld C.A."/>
        </authorList>
    </citation>
    <scope>NUCLEOTIDE SEQUENCE [LARGE SCALE GENOMIC DNA]</scope>
    <source>
        <strain evidence="2 3">PCC 7113</strain>
    </source>
</reference>
<organism evidence="2 3">
    <name type="scientific">Allocoleopsis franciscana PCC 7113</name>
    <dbReference type="NCBI Taxonomy" id="1173027"/>
    <lineage>
        <taxon>Bacteria</taxon>
        <taxon>Bacillati</taxon>
        <taxon>Cyanobacteriota</taxon>
        <taxon>Cyanophyceae</taxon>
        <taxon>Coleofasciculales</taxon>
        <taxon>Coleofasciculaceae</taxon>
        <taxon>Allocoleopsis</taxon>
        <taxon>Allocoleopsis franciscana</taxon>
    </lineage>
</organism>
<name>K9WC35_9CYAN</name>
<dbReference type="PATRIC" id="fig|1173027.3.peg.1662"/>
<dbReference type="Pfam" id="PF05685">
    <property type="entry name" value="Uma2"/>
    <property type="match status" value="1"/>
</dbReference>
<dbReference type="STRING" id="1173027.Mic7113_1495"/>
<dbReference type="InterPro" id="IPR012296">
    <property type="entry name" value="Nuclease_put_TT1808"/>
</dbReference>